<reference evidence="2 3" key="1">
    <citation type="submission" date="2022-10" db="EMBL/GenBank/DDBJ databases">
        <title>paucibacter sp. hw8 Genome sequencing.</title>
        <authorList>
            <person name="Park S."/>
        </authorList>
    </citation>
    <scope>NUCLEOTIDE SEQUENCE [LARGE SCALE GENOMIC DNA]</scope>
    <source>
        <strain evidence="3">hw8</strain>
    </source>
</reference>
<comment type="caution">
    <text evidence="2">The sequence shown here is derived from an EMBL/GenBank/DDBJ whole genome shotgun (WGS) entry which is preliminary data.</text>
</comment>
<evidence type="ECO:0000313" key="3">
    <source>
        <dbReference type="Proteomes" id="UP001219862"/>
    </source>
</evidence>
<feature type="region of interest" description="Disordered" evidence="1">
    <location>
        <begin position="1"/>
        <end position="24"/>
    </location>
</feature>
<feature type="compositionally biased region" description="Polar residues" evidence="1">
    <location>
        <begin position="1"/>
        <end position="10"/>
    </location>
</feature>
<proteinExistence type="predicted"/>
<gene>
    <name evidence="2" type="ORF">PRZ01_06860</name>
</gene>
<evidence type="ECO:0000313" key="2">
    <source>
        <dbReference type="EMBL" id="MDC8784907.1"/>
    </source>
</evidence>
<sequence length="206" mass="21572">MNQQNQTSLDTKQDSAHGLGAGLPADKLEARRRLLKGGLALAPVAMTVTSRPVLAGSNAECHGPTGFQSANVSRQVGTVSDPTCGVRKRPADWSGDTTHWPSSCKSTANFSTCFPSTSKYASNTLLEVLQGSCGGTSDDKAVSQRIGAAYLNCLAGQTVPSLIQIRAIWSGYCSAGGYRPTSGEAVWSAAKICKYLDYTMGVGVSF</sequence>
<dbReference type="Proteomes" id="UP001219862">
    <property type="component" value="Unassembled WGS sequence"/>
</dbReference>
<evidence type="ECO:0000256" key="1">
    <source>
        <dbReference type="SAM" id="MobiDB-lite"/>
    </source>
</evidence>
<organism evidence="2 3">
    <name type="scientific">Roseateles koreensis</name>
    <dbReference type="NCBI Taxonomy" id="2987526"/>
    <lineage>
        <taxon>Bacteria</taxon>
        <taxon>Pseudomonadati</taxon>
        <taxon>Pseudomonadota</taxon>
        <taxon>Betaproteobacteria</taxon>
        <taxon>Burkholderiales</taxon>
        <taxon>Sphaerotilaceae</taxon>
        <taxon>Roseateles</taxon>
    </lineage>
</organism>
<protein>
    <submittedName>
        <fullName evidence="2">Uncharacterized protein</fullName>
    </submittedName>
</protein>
<name>A0ABT5KPR1_9BURK</name>
<keyword evidence="3" id="KW-1185">Reference proteome</keyword>
<accession>A0ABT5KPR1</accession>
<dbReference type="RefSeq" id="WP_273596030.1">
    <property type="nucleotide sequence ID" value="NZ_JAQQXS010000005.1"/>
</dbReference>
<dbReference type="EMBL" id="JAQQXS010000005">
    <property type="protein sequence ID" value="MDC8784907.1"/>
    <property type="molecule type" value="Genomic_DNA"/>
</dbReference>